<keyword evidence="12" id="KW-1185">Reference proteome</keyword>
<protein>
    <recommendedName>
        <fullName evidence="10">Glycerol-3-phosphate acyltransferase</fullName>
    </recommendedName>
    <alternativeName>
        <fullName evidence="10">Acyl-PO4 G3P acyltransferase</fullName>
    </alternativeName>
    <alternativeName>
        <fullName evidence="10">Acyl-phosphate--glycerol-3-phosphate acyltransferase</fullName>
    </alternativeName>
    <alternativeName>
        <fullName evidence="10">G3P acyltransferase</fullName>
        <shortName evidence="10">GPAT</shortName>
        <ecNumber evidence="10">2.3.1.275</ecNumber>
    </alternativeName>
    <alternativeName>
        <fullName evidence="10">Lysophosphatidic acid synthase</fullName>
        <shortName evidence="10">LPA synthase</shortName>
    </alternativeName>
</protein>
<reference evidence="11 12" key="1">
    <citation type="journal article" date="2009" name="Stand. Genomic Sci.">
        <title>Complete genome sequence of Cryptobacterium curtum type strain (12-3).</title>
        <authorList>
            <person name="Mavrommatis K."/>
            <person name="Pukall R."/>
            <person name="Rohde C."/>
            <person name="Chen F."/>
            <person name="Sims D."/>
            <person name="Brettin T."/>
            <person name="Kuske C."/>
            <person name="Detter J.C."/>
            <person name="Han C."/>
            <person name="Lapidus A."/>
            <person name="Copeland A."/>
            <person name="Glavina Del Rio T."/>
            <person name="Nolan M."/>
            <person name="Lucas S."/>
            <person name="Tice H."/>
            <person name="Cheng J.F."/>
            <person name="Bruce D."/>
            <person name="Goodwin L."/>
            <person name="Pitluck S."/>
            <person name="Ovchinnikova G."/>
            <person name="Pati A."/>
            <person name="Ivanova N."/>
            <person name="Chen A."/>
            <person name="Palaniappan K."/>
            <person name="Chain P."/>
            <person name="D'haeseleer P."/>
            <person name="Goker M."/>
            <person name="Bristow J."/>
            <person name="Eisen J.A."/>
            <person name="Markowitz V."/>
            <person name="Hugenholtz P."/>
            <person name="Rohde M."/>
            <person name="Klenk H.P."/>
            <person name="Kyrpides N.C."/>
        </authorList>
    </citation>
    <scope>NUCLEOTIDE SEQUENCE [LARGE SCALE GENOMIC DNA]</scope>
    <source>
        <strain evidence="12">ATCC 700683 / DSM 15641 / 12-3</strain>
    </source>
</reference>
<sequence>MISPVVFIGVLAICFLLGSLPSGVIIGRVFFHTDIRETGSGNIGTTNAIRALGKKGGYAVFLLDFGKGLIAGLVTLGIAHGLSSPTGVFTLEEARAAALLGAACGHIFSPWLGFHGGKGIAVSVGCLFVTFGVVGALIELASFTVVALITKRISAGSLTAAVLCVPLSVFYFHDDLLACVMSALVGILVIWAHRDNIARLRAGTESTVGKNINGKGGNA</sequence>
<evidence type="ECO:0000256" key="1">
    <source>
        <dbReference type="ARBA" id="ARBA00022475"/>
    </source>
</evidence>
<keyword evidence="7 10" id="KW-0472">Membrane</keyword>
<keyword evidence="3 10" id="KW-0808">Transferase</keyword>
<evidence type="ECO:0000256" key="10">
    <source>
        <dbReference type="HAMAP-Rule" id="MF_01043"/>
    </source>
</evidence>
<keyword evidence="8 10" id="KW-0594">Phospholipid biosynthesis</keyword>
<evidence type="ECO:0000313" key="11">
    <source>
        <dbReference type="EMBL" id="ACU94400.1"/>
    </source>
</evidence>
<dbReference type="EMBL" id="CP001682">
    <property type="protein sequence ID" value="ACU94400.1"/>
    <property type="molecule type" value="Genomic_DNA"/>
</dbReference>
<dbReference type="UniPathway" id="UPA00085"/>
<dbReference type="STRING" id="469378.Ccur_06900"/>
<organism evidence="11 12">
    <name type="scientific">Cryptobacterium curtum (strain ATCC 700683 / DSM 15641 / CCUG 43107 / 12-3)</name>
    <dbReference type="NCBI Taxonomy" id="469378"/>
    <lineage>
        <taxon>Bacteria</taxon>
        <taxon>Bacillati</taxon>
        <taxon>Actinomycetota</taxon>
        <taxon>Coriobacteriia</taxon>
        <taxon>Eggerthellales</taxon>
        <taxon>Eggerthellaceae</taxon>
        <taxon>Cryptobacterium</taxon>
    </lineage>
</organism>
<comment type="catalytic activity">
    <reaction evidence="10">
        <text>an acyl phosphate + sn-glycerol 3-phosphate = a 1-acyl-sn-glycero-3-phosphate + phosphate</text>
        <dbReference type="Rhea" id="RHEA:34075"/>
        <dbReference type="ChEBI" id="CHEBI:43474"/>
        <dbReference type="ChEBI" id="CHEBI:57597"/>
        <dbReference type="ChEBI" id="CHEBI:57970"/>
        <dbReference type="ChEBI" id="CHEBI:59918"/>
        <dbReference type="EC" id="2.3.1.275"/>
    </reaction>
</comment>
<dbReference type="AlphaFoldDB" id="C7MNB0"/>
<keyword evidence="1 10" id="KW-1003">Cell membrane</keyword>
<keyword evidence="4 10" id="KW-0812">Transmembrane</keyword>
<evidence type="ECO:0000256" key="4">
    <source>
        <dbReference type="ARBA" id="ARBA00022692"/>
    </source>
</evidence>
<comment type="pathway">
    <text evidence="10">Lipid metabolism; phospholipid metabolism.</text>
</comment>
<dbReference type="PANTHER" id="PTHR30309">
    <property type="entry name" value="INNER MEMBRANE PROTEIN YGIH"/>
    <property type="match status" value="1"/>
</dbReference>
<dbReference type="SMART" id="SM01207">
    <property type="entry name" value="G3P_acyltransf"/>
    <property type="match status" value="1"/>
</dbReference>
<name>C7MNB0_CRYCD</name>
<feature type="transmembrane region" description="Helical" evidence="10">
    <location>
        <begin position="170"/>
        <end position="191"/>
    </location>
</feature>
<dbReference type="PANTHER" id="PTHR30309:SF0">
    <property type="entry name" value="GLYCEROL-3-PHOSPHATE ACYLTRANSFERASE-RELATED"/>
    <property type="match status" value="1"/>
</dbReference>
<evidence type="ECO:0000256" key="2">
    <source>
        <dbReference type="ARBA" id="ARBA00022516"/>
    </source>
</evidence>
<accession>C7MNB0</accession>
<comment type="similarity">
    <text evidence="10">Belongs to the PlsY family.</text>
</comment>
<dbReference type="GO" id="GO:0043772">
    <property type="term" value="F:acyl-phosphate glycerol-3-phosphate acyltransferase activity"/>
    <property type="evidence" value="ECO:0007669"/>
    <property type="project" value="UniProtKB-UniRule"/>
</dbReference>
<dbReference type="InterPro" id="IPR003811">
    <property type="entry name" value="G3P_acylTferase_PlsY"/>
</dbReference>
<feature type="transmembrane region" description="Helical" evidence="10">
    <location>
        <begin position="58"/>
        <end position="82"/>
    </location>
</feature>
<evidence type="ECO:0000256" key="9">
    <source>
        <dbReference type="ARBA" id="ARBA00023264"/>
    </source>
</evidence>
<dbReference type="KEGG" id="ccu:Ccur_06900"/>
<gene>
    <name evidence="10" type="primary">plsY</name>
    <name evidence="11" type="ordered locus">Ccur_06900</name>
</gene>
<dbReference type="RefSeq" id="WP_012803088.1">
    <property type="nucleotide sequence ID" value="NC_013170.1"/>
</dbReference>
<dbReference type="HOGENOM" id="CLU_081254_4_0_11"/>
<dbReference type="GO" id="GO:0008654">
    <property type="term" value="P:phospholipid biosynthetic process"/>
    <property type="evidence" value="ECO:0007669"/>
    <property type="project" value="UniProtKB-UniRule"/>
</dbReference>
<keyword evidence="6 10" id="KW-0443">Lipid metabolism</keyword>
<dbReference type="EC" id="2.3.1.275" evidence="10"/>
<evidence type="ECO:0000256" key="6">
    <source>
        <dbReference type="ARBA" id="ARBA00023098"/>
    </source>
</evidence>
<proteinExistence type="inferred from homology"/>
<dbReference type="GO" id="GO:0005886">
    <property type="term" value="C:plasma membrane"/>
    <property type="evidence" value="ECO:0007669"/>
    <property type="project" value="UniProtKB-SubCell"/>
</dbReference>
<dbReference type="eggNOG" id="COG0344">
    <property type="taxonomic scope" value="Bacteria"/>
</dbReference>
<evidence type="ECO:0000313" key="12">
    <source>
        <dbReference type="Proteomes" id="UP000000954"/>
    </source>
</evidence>
<dbReference type="HAMAP" id="MF_01043">
    <property type="entry name" value="PlsY"/>
    <property type="match status" value="1"/>
</dbReference>
<dbReference type="Pfam" id="PF02660">
    <property type="entry name" value="G3P_acyltransf"/>
    <property type="match status" value="1"/>
</dbReference>
<keyword evidence="9 10" id="KW-1208">Phospholipid metabolism</keyword>
<dbReference type="Proteomes" id="UP000000954">
    <property type="component" value="Chromosome"/>
</dbReference>
<dbReference type="NCBIfam" id="TIGR00023">
    <property type="entry name" value="glycerol-3-phosphate 1-O-acyltransferase PlsY"/>
    <property type="match status" value="1"/>
</dbReference>
<comment type="subunit">
    <text evidence="10">Probably interacts with PlsX.</text>
</comment>
<evidence type="ECO:0000256" key="3">
    <source>
        <dbReference type="ARBA" id="ARBA00022679"/>
    </source>
</evidence>
<comment type="subcellular location">
    <subcellularLocation>
        <location evidence="10">Cell membrane</location>
        <topology evidence="10">Multi-pass membrane protein</topology>
    </subcellularLocation>
</comment>
<evidence type="ECO:0000256" key="8">
    <source>
        <dbReference type="ARBA" id="ARBA00023209"/>
    </source>
</evidence>
<keyword evidence="2 10" id="KW-0444">Lipid biosynthesis</keyword>
<feature type="transmembrane region" description="Helical" evidence="10">
    <location>
        <begin position="126"/>
        <end position="150"/>
    </location>
</feature>
<dbReference type="OrthoDB" id="9777124at2"/>
<keyword evidence="5 10" id="KW-1133">Transmembrane helix</keyword>
<evidence type="ECO:0000256" key="5">
    <source>
        <dbReference type="ARBA" id="ARBA00022989"/>
    </source>
</evidence>
<comment type="function">
    <text evidence="10">Catalyzes the transfer of an acyl group from acyl-phosphate (acyl-PO(4)) to glycerol-3-phosphate (G3P) to form lysophosphatidic acid (LPA). This enzyme utilizes acyl-phosphate as fatty acyl donor, but not acyl-CoA or acyl-ACP.</text>
</comment>
<evidence type="ECO:0000256" key="7">
    <source>
        <dbReference type="ARBA" id="ARBA00023136"/>
    </source>
</evidence>
<feature type="transmembrane region" description="Helical" evidence="10">
    <location>
        <begin position="6"/>
        <end position="31"/>
    </location>
</feature>